<feature type="compositionally biased region" description="Basic and acidic residues" evidence="18">
    <location>
        <begin position="555"/>
        <end position="568"/>
    </location>
</feature>
<feature type="compositionally biased region" description="Low complexity" evidence="18">
    <location>
        <begin position="451"/>
        <end position="470"/>
    </location>
</feature>
<keyword evidence="12 19" id="KW-0472">Membrane</keyword>
<keyword evidence="11" id="KW-0496">Mitochondrion</keyword>
<comment type="catalytic activity">
    <reaction evidence="14">
        <text>Ca(2+)(in) = Ca(2+)(out)</text>
        <dbReference type="Rhea" id="RHEA:29671"/>
        <dbReference type="ChEBI" id="CHEBI:29108"/>
    </reaction>
</comment>
<dbReference type="OrthoDB" id="278338at2759"/>
<keyword evidence="5" id="KW-0107">Calcium channel</keyword>
<evidence type="ECO:0000313" key="22">
    <source>
        <dbReference type="EMBL" id="EAQ90224.1"/>
    </source>
</evidence>
<dbReference type="GO" id="GO:1990246">
    <property type="term" value="C:uniplex complex"/>
    <property type="evidence" value="ECO:0007669"/>
    <property type="project" value="TreeGrafter"/>
</dbReference>
<feature type="compositionally biased region" description="Basic and acidic residues" evidence="18">
    <location>
        <begin position="1018"/>
        <end position="1034"/>
    </location>
</feature>
<keyword evidence="4" id="KW-0109">Calcium transport</keyword>
<feature type="domain" description="Calcium uniporter protein C-terminal" evidence="20">
    <location>
        <begin position="1226"/>
        <end position="1348"/>
    </location>
</feature>
<comment type="function">
    <text evidence="17">Highly selective calcium channel localized to the inner mitochondrial membrane, which mediates calcium uptake into the mitochondrial matrix. Mitochondrial calcium homeostasis plays key roles in cellular physiology and regulates ATP production, cytoplasmic calcium signals and activation of cell death pathways. Sufficient to operate as a pore-forming channel without the need of calcium-sensor or auxiliary subunit.</text>
</comment>
<feature type="compositionally biased region" description="Acidic residues" evidence="18">
    <location>
        <begin position="369"/>
        <end position="392"/>
    </location>
</feature>
<feature type="region of interest" description="Disordered" evidence="18">
    <location>
        <begin position="740"/>
        <end position="760"/>
    </location>
</feature>
<comment type="subunit">
    <text evidence="15">Homotetramer, assembles in a dimer or dimers configuration with two interfaces.</text>
</comment>
<dbReference type="HOGENOM" id="CLU_252364_0_0_1"/>
<keyword evidence="23" id="KW-1185">Reference proteome</keyword>
<evidence type="ECO:0000256" key="12">
    <source>
        <dbReference type="ARBA" id="ARBA00023136"/>
    </source>
</evidence>
<dbReference type="GO" id="GO:0036444">
    <property type="term" value="P:calcium import into the mitochondrion"/>
    <property type="evidence" value="ECO:0007669"/>
    <property type="project" value="UniProtKB-ARBA"/>
</dbReference>
<evidence type="ECO:0000256" key="9">
    <source>
        <dbReference type="ARBA" id="ARBA00022989"/>
    </source>
</evidence>
<keyword evidence="6 19" id="KW-0812">Transmembrane</keyword>
<evidence type="ECO:0000256" key="2">
    <source>
        <dbReference type="ARBA" id="ARBA00005653"/>
    </source>
</evidence>
<comment type="subcellular location">
    <subcellularLocation>
        <location evidence="1">Mitochondrion inner membrane</location>
        <topology evidence="1">Multi-pass membrane protein</topology>
    </subcellularLocation>
</comment>
<evidence type="ECO:0000256" key="16">
    <source>
        <dbReference type="ARBA" id="ARBA00044981"/>
    </source>
</evidence>
<dbReference type="InterPro" id="IPR006769">
    <property type="entry name" value="MCU_C"/>
</dbReference>
<evidence type="ECO:0000256" key="15">
    <source>
        <dbReference type="ARBA" id="ARBA00044966"/>
    </source>
</evidence>
<evidence type="ECO:0000259" key="20">
    <source>
        <dbReference type="Pfam" id="PF04678"/>
    </source>
</evidence>
<evidence type="ECO:0000313" key="23">
    <source>
        <dbReference type="Proteomes" id="UP000001056"/>
    </source>
</evidence>
<dbReference type="VEuPathDB" id="FungiDB:CHGG_02159"/>
<evidence type="ECO:0000256" key="5">
    <source>
        <dbReference type="ARBA" id="ARBA00022673"/>
    </source>
</evidence>
<feature type="region of interest" description="Disordered" evidence="18">
    <location>
        <begin position="1003"/>
        <end position="1034"/>
    </location>
</feature>
<reference evidence="23" key="1">
    <citation type="journal article" date="2015" name="Genome Announc.">
        <title>Draft genome sequence of the cellulolytic fungus Chaetomium globosum.</title>
        <authorList>
            <person name="Cuomo C.A."/>
            <person name="Untereiner W.A."/>
            <person name="Ma L.-J."/>
            <person name="Grabherr M."/>
            <person name="Birren B.W."/>
        </authorList>
    </citation>
    <scope>NUCLEOTIDE SEQUENCE [LARGE SCALE GENOMIC DNA]</scope>
    <source>
        <strain evidence="23">ATCC 6205 / CBS 148.51 / DSM 1962 / NBRC 6347 / NRRL 1970</strain>
    </source>
</reference>
<evidence type="ECO:0000256" key="19">
    <source>
        <dbReference type="SAM" id="Phobius"/>
    </source>
</evidence>
<protein>
    <recommendedName>
        <fullName evidence="16">Calcium uniporter protein, mitochondrial</fullName>
    </recommendedName>
</protein>
<feature type="transmembrane region" description="Helical" evidence="19">
    <location>
        <begin position="1294"/>
        <end position="1313"/>
    </location>
</feature>
<feature type="compositionally biased region" description="Acidic residues" evidence="18">
    <location>
        <begin position="541"/>
        <end position="554"/>
    </location>
</feature>
<organism evidence="22 23">
    <name type="scientific">Chaetomium globosum (strain ATCC 6205 / CBS 148.51 / DSM 1962 / NBRC 6347 / NRRL 1970)</name>
    <name type="common">Soil fungus</name>
    <dbReference type="NCBI Taxonomy" id="306901"/>
    <lineage>
        <taxon>Eukaryota</taxon>
        <taxon>Fungi</taxon>
        <taxon>Dikarya</taxon>
        <taxon>Ascomycota</taxon>
        <taxon>Pezizomycotina</taxon>
        <taxon>Sordariomycetes</taxon>
        <taxon>Sordariomycetidae</taxon>
        <taxon>Sordariales</taxon>
        <taxon>Chaetomiaceae</taxon>
        <taxon>Chaetomium</taxon>
    </lineage>
</organism>
<evidence type="ECO:0000256" key="8">
    <source>
        <dbReference type="ARBA" id="ARBA00022837"/>
    </source>
</evidence>
<dbReference type="STRING" id="306901.Q2HC95"/>
<dbReference type="GO" id="GO:0015292">
    <property type="term" value="F:uniporter activity"/>
    <property type="evidence" value="ECO:0007669"/>
    <property type="project" value="TreeGrafter"/>
</dbReference>
<dbReference type="GeneID" id="4389337"/>
<dbReference type="EMBL" id="CH408030">
    <property type="protein sequence ID" value="EAQ90224.1"/>
    <property type="molecule type" value="Genomic_DNA"/>
</dbReference>
<keyword evidence="8" id="KW-0106">Calcium</keyword>
<feature type="region of interest" description="Disordered" evidence="18">
    <location>
        <begin position="1"/>
        <end position="83"/>
    </location>
</feature>
<keyword evidence="7" id="KW-0999">Mitochondrion inner membrane</keyword>
<feature type="compositionally biased region" description="Acidic residues" evidence="18">
    <location>
        <begin position="407"/>
        <end position="418"/>
    </location>
</feature>
<dbReference type="InParanoid" id="Q2HC95"/>
<dbReference type="InterPro" id="IPR045518">
    <property type="entry name" value="2EXR"/>
</dbReference>
<accession>Q2HC95</accession>
<feature type="domain" description="2EXR" evidence="21">
    <location>
        <begin position="89"/>
        <end position="188"/>
    </location>
</feature>
<gene>
    <name evidence="22" type="ORF">CHGG_02159</name>
</gene>
<feature type="compositionally biased region" description="Basic and acidic residues" evidence="18">
    <location>
        <begin position="1172"/>
        <end position="1183"/>
    </location>
</feature>
<evidence type="ECO:0000256" key="13">
    <source>
        <dbReference type="ARBA" id="ARBA00023303"/>
    </source>
</evidence>
<evidence type="ECO:0000256" key="17">
    <source>
        <dbReference type="ARBA" id="ARBA00045938"/>
    </source>
</evidence>
<feature type="region of interest" description="Disordered" evidence="18">
    <location>
        <begin position="349"/>
        <end position="392"/>
    </location>
</feature>
<sequence>MSDSGDSDDIGYMAAQSSDHDPELENNSDDDEDDGVDVDDGDELDSSSDGLSESNDFFDLEAADSDDDVSSSGNSDSDQDYDEPEIHFFPQFKRLPFELRHSIWEFFCPDLTGRPRVLWFNLSHHHRRDGSKYLVPVEGPFLDQQTRPARAMLAVHQESRQLIQKVLPNTLSFGHEAVLHFNAERDIVQLSSRHSSTVLHLDKTPRLPGFGEHIRHLALDVISLFTTGQRTPGPAKSFENLQAVYYVTNPFDHKRRHLRWCFSDFAKRYVFDTFEEQPGVGEDGQHVYSWPDTSNPGAADETKVPLSLLIDDFLKAGYPAGTKFANFNGAPIWPLVTFRWDSHWPRLDNLDNGGASESSTGDSLGSEHSDEEEPNEYESEGIDDSIIDDGSESADDDLLVVPLVDGDSSDQSEQEEDSSSLVSSSPRPEGYTQDGAIDLTADDEGDMPRFSSPEPSSSETLQGSSDSSNESDSDQPAVRTSRPKRPRARVVDSDSDSDSDDAGRRKRARLGNHRNPIALSSDDENEHRIMRGNRRARTIISEDEGDEDDEDDEQGYDRTRDIQDRRDSSSGTSSSEEKDDSEESDGGATVGKPLSLAKKLQLHRENNPIPLSEDEELGTRVRGDTCNIYGTNKCNLQSSDDVFTCNIPTDVGGEPVKKGITKALGKAQNKSLWIVAGAFKSTPIRNLETETWVPPLDLYLNKRLADFENRLQQPDLHDGQGGKKTAGSVVLTACRKIQQRLSSRRGNRGRPRTLGPQGPTAVERAAGTVMRWTGGIVDTNRVVEEAWRARWLKERDGRAITRPADDFDHQQETLFRNGTLRRHDGLSKAKSSLLVQIRTGVRGLRDFLFTREVPEVLTPTYECGEGRETAEHLVVWCLAPPLTRRWERTGIRTRRDFYSVLHGINPTTARPARRVLDWLMDSGKLPMYNLTRRLELEAAAGSAPVRRPGGLLSLCTQTHQNASFLDWIFVGGLQQPFSTTNPDRTEWGTKVEKLDQKLLDEQEQEVRVRQSQVKRPWHREGADNPPVEKRGEEIAPRAEALTGKLLTTPTRLLKLILPLPFAVEKDHDNNSKPDYGRSISPNDTIQPLALLVHPQQPLSYVERLIQAEIPPVVENGKEKIPSVYFRAENTEQGDNKPTSRSEARERDRNRNNKSGAPTGPSHVESYSGLGHEGPERHGSEKNWVRWSNSTEMGDFIRDAARGREFAVEIEGYNVEMRVSVPSFNDRTYYMRAQLRRMSRRIDELSHIKRDCDLLAHRSANLLAKGGFALLSGWWGVVYYVTFHTEFGWDLIEPVTYLAGLSTIMGGYLWFLYISKDLSYKAAMNVTVSRRQNALYEARGFDPQQWEQLVQEANGLRREIKIAAVEYDVEWDEAKELGDEVKEVLSEERNKAEENSRSSEKEKDEEFTEQERRKKGEPKSKSSLDGEGEQRKG</sequence>
<feature type="compositionally biased region" description="Basic and acidic residues" evidence="18">
    <location>
        <begin position="1133"/>
        <end position="1150"/>
    </location>
</feature>
<dbReference type="GO" id="GO:0051560">
    <property type="term" value="P:mitochondrial calcium ion homeostasis"/>
    <property type="evidence" value="ECO:0007669"/>
    <property type="project" value="InterPro"/>
</dbReference>
<proteinExistence type="inferred from homology"/>
<evidence type="ECO:0000256" key="7">
    <source>
        <dbReference type="ARBA" id="ARBA00022792"/>
    </source>
</evidence>
<evidence type="ECO:0000256" key="4">
    <source>
        <dbReference type="ARBA" id="ARBA00022568"/>
    </source>
</evidence>
<dbReference type="InterPro" id="IPR039055">
    <property type="entry name" value="MCU_fam"/>
</dbReference>
<keyword evidence="9 19" id="KW-1133">Transmembrane helix</keyword>
<feature type="compositionally biased region" description="Acidic residues" evidence="18">
    <location>
        <begin position="24"/>
        <end position="46"/>
    </location>
</feature>
<evidence type="ECO:0000256" key="6">
    <source>
        <dbReference type="ARBA" id="ARBA00022692"/>
    </source>
</evidence>
<evidence type="ECO:0000256" key="10">
    <source>
        <dbReference type="ARBA" id="ARBA00023065"/>
    </source>
</evidence>
<feature type="region of interest" description="Disordered" evidence="18">
    <location>
        <begin position="404"/>
        <end position="592"/>
    </location>
</feature>
<dbReference type="Pfam" id="PF04678">
    <property type="entry name" value="MCU"/>
    <property type="match status" value="1"/>
</dbReference>
<dbReference type="Pfam" id="PF20150">
    <property type="entry name" value="2EXR"/>
    <property type="match status" value="1"/>
</dbReference>
<dbReference type="PANTHER" id="PTHR13462:SF10">
    <property type="entry name" value="CALCIUM UNIPORTER PROTEIN, MITOCHONDRIAL"/>
    <property type="match status" value="1"/>
</dbReference>
<dbReference type="PANTHER" id="PTHR13462">
    <property type="entry name" value="CALCIUM UNIPORTER PROTEIN, MITOCHONDRIAL"/>
    <property type="match status" value="1"/>
</dbReference>
<feature type="compositionally biased region" description="Basic residues" evidence="18">
    <location>
        <begin position="742"/>
        <end position="751"/>
    </location>
</feature>
<dbReference type="eggNOG" id="KOG2966">
    <property type="taxonomic scope" value="Eukaryota"/>
</dbReference>
<evidence type="ECO:0000256" key="18">
    <source>
        <dbReference type="SAM" id="MobiDB-lite"/>
    </source>
</evidence>
<feature type="region of interest" description="Disordered" evidence="18">
    <location>
        <begin position="1385"/>
        <end position="1432"/>
    </location>
</feature>
<keyword evidence="10" id="KW-0406">Ion transport</keyword>
<keyword evidence="3" id="KW-0813">Transport</keyword>
<evidence type="ECO:0000259" key="21">
    <source>
        <dbReference type="Pfam" id="PF20150"/>
    </source>
</evidence>
<feature type="compositionally biased region" description="Acidic residues" evidence="18">
    <location>
        <begin position="56"/>
        <end position="69"/>
    </location>
</feature>
<evidence type="ECO:0000256" key="1">
    <source>
        <dbReference type="ARBA" id="ARBA00004448"/>
    </source>
</evidence>
<dbReference type="RefSeq" id="XP_001228675.1">
    <property type="nucleotide sequence ID" value="XM_001228674.1"/>
</dbReference>
<name>Q2HC95_CHAGB</name>
<feature type="region of interest" description="Disordered" evidence="18">
    <location>
        <begin position="1124"/>
        <end position="1184"/>
    </location>
</feature>
<dbReference type="GO" id="GO:0005262">
    <property type="term" value="F:calcium channel activity"/>
    <property type="evidence" value="ECO:0007669"/>
    <property type="project" value="UniProtKB-KW"/>
</dbReference>
<evidence type="ECO:0000256" key="14">
    <source>
        <dbReference type="ARBA" id="ARBA00036634"/>
    </source>
</evidence>
<evidence type="ECO:0000256" key="11">
    <source>
        <dbReference type="ARBA" id="ARBA00023128"/>
    </source>
</evidence>
<comment type="similarity">
    <text evidence="2">Belongs to the MCU (TC 1.A.77) family.</text>
</comment>
<dbReference type="Proteomes" id="UP000001056">
    <property type="component" value="Unassembled WGS sequence"/>
</dbReference>
<keyword evidence="13" id="KW-0407">Ion channel</keyword>
<evidence type="ECO:0000256" key="3">
    <source>
        <dbReference type="ARBA" id="ARBA00022448"/>
    </source>
</evidence>